<dbReference type="InterPro" id="IPR051449">
    <property type="entry name" value="ABC-2_transporter_component"/>
</dbReference>
<dbReference type="EMBL" id="JRUN01000003">
    <property type="protein sequence ID" value="KHD86601.1"/>
    <property type="molecule type" value="Genomic_DNA"/>
</dbReference>
<evidence type="ECO:0000256" key="1">
    <source>
        <dbReference type="ARBA" id="ARBA00004651"/>
    </source>
</evidence>
<keyword evidence="4" id="KW-1003">Cell membrane</keyword>
<dbReference type="PROSITE" id="PS51012">
    <property type="entry name" value="ABC_TM2"/>
    <property type="match status" value="1"/>
</dbReference>
<dbReference type="RefSeq" id="WP_025728921.1">
    <property type="nucleotide sequence ID" value="NZ_JAAIWK010000003.1"/>
</dbReference>
<comment type="subcellular location">
    <subcellularLocation>
        <location evidence="1">Cell membrane</location>
        <topology evidence="1">Multi-pass membrane protein</topology>
    </subcellularLocation>
</comment>
<dbReference type="EMBL" id="JAAIWK010000003">
    <property type="protein sequence ID" value="NEY19029.1"/>
    <property type="molecule type" value="Genomic_DNA"/>
</dbReference>
<comment type="similarity">
    <text evidence="2">Belongs to the ABC-2 integral membrane protein family.</text>
</comment>
<feature type="transmembrane region" description="Helical" evidence="8">
    <location>
        <begin position="179"/>
        <end position="197"/>
    </location>
</feature>
<dbReference type="InterPro" id="IPR047817">
    <property type="entry name" value="ABC2_TM_bact-type"/>
</dbReference>
<name>A0A0A6VG95_9BACI</name>
<keyword evidence="6 8" id="KW-1133">Transmembrane helix</keyword>
<evidence type="ECO:0000256" key="8">
    <source>
        <dbReference type="SAM" id="Phobius"/>
    </source>
</evidence>
<dbReference type="PANTHER" id="PTHR30294">
    <property type="entry name" value="MEMBRANE COMPONENT OF ABC TRANSPORTER YHHJ-RELATED"/>
    <property type="match status" value="1"/>
</dbReference>
<feature type="transmembrane region" description="Helical" evidence="8">
    <location>
        <begin position="257"/>
        <end position="281"/>
    </location>
</feature>
<sequence>MNIIHIAKKEIIKDLRDVKTFIFLLAFPLVLMLVLGSALTNAFKTTNSIDNVKVLYKQTADSSLSQPFNQFIKAAKKSGIDFKKATDATDGKKEVKQNNYDGYVELNKNGVQLYLNDSNSIEGSILQGMFKSFVDKYNLASEVIKVAPAQIGTVFANQGDHYIQETSLLPHKQPSSMDYYAIVMTTMIALYGARTAIQSVQGERARKTGDRLVASPVRKSEIFIGKVLGNIIINTLCVSLVIAFSKLFFKSNWGDHLGLIFLIILTEVLLAVSVGIGISFLSKSNTAPATITMLFIQLSSFFGGAYFKIDNPGGILKFITDLSPLTWVNHAITDIIYEHHYTSAISAMSLNIGISILFLLISVISLQRREGL</sequence>
<dbReference type="AlphaFoldDB" id="A0A0A6VG95"/>
<dbReference type="GO" id="GO:0140359">
    <property type="term" value="F:ABC-type transporter activity"/>
    <property type="evidence" value="ECO:0007669"/>
    <property type="project" value="InterPro"/>
</dbReference>
<dbReference type="PANTHER" id="PTHR30294:SF48">
    <property type="entry name" value="LINEARMYCIN RESISTANCE PERMEASE PROTEIN LNRM"/>
    <property type="match status" value="1"/>
</dbReference>
<dbReference type="OrthoDB" id="1864035at2"/>
<keyword evidence="3" id="KW-0813">Transport</keyword>
<keyword evidence="5 8" id="KW-0812">Transmembrane</keyword>
<feature type="transmembrane region" description="Helical" evidence="8">
    <location>
        <begin position="21"/>
        <end position="43"/>
    </location>
</feature>
<comment type="caution">
    <text evidence="10">The sequence shown here is derived from an EMBL/GenBank/DDBJ whole genome shotgun (WGS) entry which is preliminary data.</text>
</comment>
<feature type="domain" description="ABC transmembrane type-2" evidence="9">
    <location>
        <begin position="139"/>
        <end position="369"/>
    </location>
</feature>
<evidence type="ECO:0000259" key="9">
    <source>
        <dbReference type="PROSITE" id="PS51012"/>
    </source>
</evidence>
<evidence type="ECO:0000256" key="5">
    <source>
        <dbReference type="ARBA" id="ARBA00022692"/>
    </source>
</evidence>
<evidence type="ECO:0000256" key="3">
    <source>
        <dbReference type="ARBA" id="ARBA00022448"/>
    </source>
</evidence>
<dbReference type="STRING" id="363870.NG54_01885"/>
<dbReference type="Pfam" id="PF12698">
    <property type="entry name" value="ABC2_membrane_3"/>
    <property type="match status" value="1"/>
</dbReference>
<evidence type="ECO:0000313" key="10">
    <source>
        <dbReference type="EMBL" id="KHD86601.1"/>
    </source>
</evidence>
<keyword evidence="13" id="KW-1185">Reference proteome</keyword>
<feature type="transmembrane region" description="Helical" evidence="8">
    <location>
        <begin position="288"/>
        <end position="307"/>
    </location>
</feature>
<evidence type="ECO:0000256" key="6">
    <source>
        <dbReference type="ARBA" id="ARBA00022989"/>
    </source>
</evidence>
<evidence type="ECO:0000256" key="2">
    <source>
        <dbReference type="ARBA" id="ARBA00007783"/>
    </source>
</evidence>
<evidence type="ECO:0000313" key="11">
    <source>
        <dbReference type="EMBL" id="NEY19029.1"/>
    </source>
</evidence>
<evidence type="ECO:0000313" key="12">
    <source>
        <dbReference type="Proteomes" id="UP000030588"/>
    </source>
</evidence>
<evidence type="ECO:0000313" key="13">
    <source>
        <dbReference type="Proteomes" id="UP000476934"/>
    </source>
</evidence>
<reference evidence="11 13" key="3">
    <citation type="submission" date="2020-03" db="EMBL/GenBank/DDBJ databases">
        <title>Bacillus aquiflavi sp. nov., isolated from yellow water of strong flavor Chinese baijiu in Yibin region of China.</title>
        <authorList>
            <person name="Xie J."/>
        </authorList>
    </citation>
    <scope>NUCLEOTIDE SEQUENCE [LARGE SCALE GENOMIC DNA]</scope>
    <source>
        <strain evidence="11 13">Gsoil 114</strain>
    </source>
</reference>
<reference evidence="11" key="2">
    <citation type="submission" date="2020-02" db="EMBL/GenBank/DDBJ databases">
        <authorList>
            <person name="Feng H."/>
        </authorList>
    </citation>
    <scope>NUCLEOTIDE SEQUENCE [LARGE SCALE GENOMIC DNA]</scope>
    <source>
        <strain evidence="11">Gsoil 114</strain>
    </source>
</reference>
<proteinExistence type="inferred from homology"/>
<evidence type="ECO:0000256" key="4">
    <source>
        <dbReference type="ARBA" id="ARBA00022475"/>
    </source>
</evidence>
<dbReference type="Proteomes" id="UP000476934">
    <property type="component" value="Unassembled WGS sequence"/>
</dbReference>
<dbReference type="Proteomes" id="UP000030588">
    <property type="component" value="Unassembled WGS sequence"/>
</dbReference>
<gene>
    <name evidence="11" type="ORF">G4D61_03475</name>
    <name evidence="10" type="ORF">NG54_01885</name>
</gene>
<organism evidence="10 12">
    <name type="scientific">Heyndrickxia ginsengihumi</name>
    <dbReference type="NCBI Taxonomy" id="363870"/>
    <lineage>
        <taxon>Bacteria</taxon>
        <taxon>Bacillati</taxon>
        <taxon>Bacillota</taxon>
        <taxon>Bacilli</taxon>
        <taxon>Bacillales</taxon>
        <taxon>Bacillaceae</taxon>
        <taxon>Heyndrickxia</taxon>
    </lineage>
</organism>
<dbReference type="InterPro" id="IPR013525">
    <property type="entry name" value="ABC2_TM"/>
</dbReference>
<feature type="transmembrane region" description="Helical" evidence="8">
    <location>
        <begin position="344"/>
        <end position="366"/>
    </location>
</feature>
<protein>
    <submittedName>
        <fullName evidence="10">ABC transporter permease</fullName>
    </submittedName>
</protein>
<dbReference type="GO" id="GO:0005886">
    <property type="term" value="C:plasma membrane"/>
    <property type="evidence" value="ECO:0007669"/>
    <property type="project" value="UniProtKB-SubCell"/>
</dbReference>
<accession>A0A0A6VG95</accession>
<reference evidence="10 12" key="1">
    <citation type="submission" date="2014-10" db="EMBL/GenBank/DDBJ databases">
        <title>Draft genome of phytase producing Bacillus ginsengihumi strain M2.11.</title>
        <authorList>
            <person name="Toymentseva A."/>
            <person name="Boulygina E.A."/>
            <person name="Kazakov S.V."/>
            <person name="Kayumov I."/>
            <person name="Suleimanova A.D."/>
            <person name="Mardanova A.M."/>
            <person name="Maria S.N."/>
            <person name="Sergey M.Y."/>
            <person name="Sharipova M.R."/>
        </authorList>
    </citation>
    <scope>NUCLEOTIDE SEQUENCE [LARGE SCALE GENOMIC DNA]</scope>
    <source>
        <strain evidence="10 12">M2.11</strain>
    </source>
</reference>
<keyword evidence="7 8" id="KW-0472">Membrane</keyword>
<feature type="transmembrane region" description="Helical" evidence="8">
    <location>
        <begin position="227"/>
        <end position="245"/>
    </location>
</feature>
<evidence type="ECO:0000256" key="7">
    <source>
        <dbReference type="ARBA" id="ARBA00023136"/>
    </source>
</evidence>